<name>J1J4W5_9HYPH</name>
<gene>
    <name evidence="2" type="ORF">MCQ_00743</name>
</gene>
<protein>
    <submittedName>
        <fullName evidence="2">Uncharacterized protein</fullName>
    </submittedName>
</protein>
<evidence type="ECO:0000256" key="1">
    <source>
        <dbReference type="SAM" id="MobiDB-lite"/>
    </source>
</evidence>
<dbReference type="Proteomes" id="UP000008947">
    <property type="component" value="Unassembled WGS sequence"/>
</dbReference>
<keyword evidence="3" id="KW-1185">Reference proteome</keyword>
<dbReference type="PATRIC" id="fig|1094563.3.peg.853"/>
<dbReference type="AlphaFoldDB" id="J1J4W5"/>
<evidence type="ECO:0000313" key="2">
    <source>
        <dbReference type="EMBL" id="EJF79202.1"/>
    </source>
</evidence>
<accession>J1J4W5</accession>
<feature type="compositionally biased region" description="Basic and acidic residues" evidence="1">
    <location>
        <begin position="9"/>
        <end position="21"/>
    </location>
</feature>
<organism evidence="2 3">
    <name type="scientific">Candidatus Bartonella washoeensis Sb944nv</name>
    <dbReference type="NCBI Taxonomy" id="1094563"/>
    <lineage>
        <taxon>Bacteria</taxon>
        <taxon>Pseudomonadati</taxon>
        <taxon>Pseudomonadota</taxon>
        <taxon>Alphaproteobacteria</taxon>
        <taxon>Hyphomicrobiales</taxon>
        <taxon>Bartonellaceae</taxon>
        <taxon>Bartonella</taxon>
    </lineage>
</organism>
<proteinExistence type="predicted"/>
<comment type="caution">
    <text evidence="2">The sequence shown here is derived from an EMBL/GenBank/DDBJ whole genome shotgun (WGS) entry which is preliminary data.</text>
</comment>
<feature type="region of interest" description="Disordered" evidence="1">
    <location>
        <begin position="1"/>
        <end position="39"/>
    </location>
</feature>
<reference evidence="2 3" key="1">
    <citation type="submission" date="2012-03" db="EMBL/GenBank/DDBJ databases">
        <title>The Genome Sequence of Bartonella washoensis Sb944nv.</title>
        <authorList>
            <consortium name="The Broad Institute Genome Sequencing Platform"/>
            <consortium name="The Broad Institute Genome Sequencing Center for Infectious Disease"/>
            <person name="Feldgarden M."/>
            <person name="Kirby J."/>
            <person name="Kosoy M."/>
            <person name="Birtles R."/>
            <person name="Probert W.S."/>
            <person name="Chiaraviglio L."/>
            <person name="Young S.K."/>
            <person name="Zeng Q."/>
            <person name="Gargeya S."/>
            <person name="Fitzgerald M."/>
            <person name="Haas B."/>
            <person name="Abouelleil A."/>
            <person name="Alvarado L."/>
            <person name="Arachchi H.M."/>
            <person name="Berlin A."/>
            <person name="Chapman S.B."/>
            <person name="Gearin G."/>
            <person name="Goldberg J."/>
            <person name="Griggs A."/>
            <person name="Gujja S."/>
            <person name="Hansen M."/>
            <person name="Heiman D."/>
            <person name="Howarth C."/>
            <person name="Larimer J."/>
            <person name="Lui A."/>
            <person name="MacDonald P.J.P."/>
            <person name="McCowen C."/>
            <person name="Montmayeur A."/>
            <person name="Murphy C."/>
            <person name="Neiman D."/>
            <person name="Pearson M."/>
            <person name="Priest M."/>
            <person name="Roberts A."/>
            <person name="Saif S."/>
            <person name="Shea T."/>
            <person name="Sisk P."/>
            <person name="Stolte C."/>
            <person name="Sykes S."/>
            <person name="Wortman J."/>
            <person name="Nusbaum C."/>
            <person name="Birren B."/>
        </authorList>
    </citation>
    <scope>NUCLEOTIDE SEQUENCE [LARGE SCALE GENOMIC DNA]</scope>
    <source>
        <strain evidence="2 3">Sb944nv</strain>
    </source>
</reference>
<evidence type="ECO:0000313" key="3">
    <source>
        <dbReference type="Proteomes" id="UP000008947"/>
    </source>
</evidence>
<dbReference type="EMBL" id="AILU01000023">
    <property type="protein sequence ID" value="EJF79202.1"/>
    <property type="molecule type" value="Genomic_DNA"/>
</dbReference>
<dbReference type="HOGENOM" id="CLU_3305368_0_0_5"/>
<sequence>MPIPSQVSLKREKGVETERAAPKKRKFQGEETVQTTNSL</sequence>